<proteinExistence type="inferred from homology"/>
<comment type="similarity">
    <text evidence="1">Belongs to the 'GDSL' lipolytic enzyme family.</text>
</comment>
<sequence>MASCASMSVVAVVLLVLAAAQPARADRACYTRVFSFGDSITDTGNYRFVFTNDNGAHAPWPYGETYFHKATGRSSDGRLIVDFIADALGLPFVPPYWGGHSTEYFAGGANFAVGGATALSPEFLRENGVPLATDSVHLDMEMDWFRDLLKQPNLLCPDDFTGIDFPLVACCGGEGFYGVSATVRCGNGEYMLCDDPRKYGSWDGLHPSEAVYKVIANGLLRGSYTQPPIANSTNSCLQLPETGSSDEEKVLYDL</sequence>
<organism evidence="4 5">
    <name type="scientific">Lolium multiflorum</name>
    <name type="common">Italian ryegrass</name>
    <name type="synonym">Lolium perenne subsp. multiflorum</name>
    <dbReference type="NCBI Taxonomy" id="4521"/>
    <lineage>
        <taxon>Eukaryota</taxon>
        <taxon>Viridiplantae</taxon>
        <taxon>Streptophyta</taxon>
        <taxon>Embryophyta</taxon>
        <taxon>Tracheophyta</taxon>
        <taxon>Spermatophyta</taxon>
        <taxon>Magnoliopsida</taxon>
        <taxon>Liliopsida</taxon>
        <taxon>Poales</taxon>
        <taxon>Poaceae</taxon>
        <taxon>BOP clade</taxon>
        <taxon>Pooideae</taxon>
        <taxon>Poodae</taxon>
        <taxon>Poeae</taxon>
        <taxon>Poeae Chloroplast Group 2 (Poeae type)</taxon>
        <taxon>Loliodinae</taxon>
        <taxon>Loliinae</taxon>
        <taxon>Lolium</taxon>
    </lineage>
</organism>
<dbReference type="Gene3D" id="3.40.50.1110">
    <property type="entry name" value="SGNH hydrolase"/>
    <property type="match status" value="1"/>
</dbReference>
<accession>A0AAD8WL72</accession>
<evidence type="ECO:0000256" key="1">
    <source>
        <dbReference type="ARBA" id="ARBA00008668"/>
    </source>
</evidence>
<keyword evidence="2" id="KW-0325">Glycoprotein</keyword>
<protein>
    <recommendedName>
        <fullName evidence="6">GDSL esterase/lipase</fullName>
    </recommendedName>
</protein>
<evidence type="ECO:0000256" key="2">
    <source>
        <dbReference type="ARBA" id="ARBA00023180"/>
    </source>
</evidence>
<evidence type="ECO:0000313" key="4">
    <source>
        <dbReference type="EMBL" id="KAK1666101.1"/>
    </source>
</evidence>
<comment type="caution">
    <text evidence="4">The sequence shown here is derived from an EMBL/GenBank/DDBJ whole genome shotgun (WGS) entry which is preliminary data.</text>
</comment>
<dbReference type="GO" id="GO:0016788">
    <property type="term" value="F:hydrolase activity, acting on ester bonds"/>
    <property type="evidence" value="ECO:0007669"/>
    <property type="project" value="InterPro"/>
</dbReference>
<keyword evidence="5" id="KW-1185">Reference proteome</keyword>
<feature type="signal peptide" evidence="3">
    <location>
        <begin position="1"/>
        <end position="25"/>
    </location>
</feature>
<evidence type="ECO:0008006" key="6">
    <source>
        <dbReference type="Google" id="ProtNLM"/>
    </source>
</evidence>
<dbReference type="Pfam" id="PF00657">
    <property type="entry name" value="Lipase_GDSL"/>
    <property type="match status" value="1"/>
</dbReference>
<name>A0AAD8WL72_LOLMU</name>
<evidence type="ECO:0000256" key="3">
    <source>
        <dbReference type="SAM" id="SignalP"/>
    </source>
</evidence>
<gene>
    <name evidence="4" type="ORF">QYE76_054260</name>
</gene>
<evidence type="ECO:0000313" key="5">
    <source>
        <dbReference type="Proteomes" id="UP001231189"/>
    </source>
</evidence>
<dbReference type="Proteomes" id="UP001231189">
    <property type="component" value="Unassembled WGS sequence"/>
</dbReference>
<feature type="chain" id="PRO_5042082470" description="GDSL esterase/lipase" evidence="3">
    <location>
        <begin position="26"/>
        <end position="254"/>
    </location>
</feature>
<keyword evidence="3" id="KW-0732">Signal</keyword>
<dbReference type="AlphaFoldDB" id="A0AAD8WL72"/>
<dbReference type="InterPro" id="IPR001087">
    <property type="entry name" value="GDSL"/>
</dbReference>
<dbReference type="PANTHER" id="PTHR22835">
    <property type="entry name" value="ZINC FINGER FYVE DOMAIN CONTAINING PROTEIN"/>
    <property type="match status" value="1"/>
</dbReference>
<dbReference type="PANTHER" id="PTHR22835:SF663">
    <property type="entry name" value="LIPASE-LIKE"/>
    <property type="match status" value="1"/>
</dbReference>
<dbReference type="EMBL" id="JAUUTY010000003">
    <property type="protein sequence ID" value="KAK1666101.1"/>
    <property type="molecule type" value="Genomic_DNA"/>
</dbReference>
<reference evidence="4" key="1">
    <citation type="submission" date="2023-07" db="EMBL/GenBank/DDBJ databases">
        <title>A chromosome-level genome assembly of Lolium multiflorum.</title>
        <authorList>
            <person name="Chen Y."/>
            <person name="Copetti D."/>
            <person name="Kolliker R."/>
            <person name="Studer B."/>
        </authorList>
    </citation>
    <scope>NUCLEOTIDE SEQUENCE</scope>
    <source>
        <strain evidence="4">02402/16</strain>
        <tissue evidence="4">Leaf</tissue>
    </source>
</reference>
<dbReference type="InterPro" id="IPR036514">
    <property type="entry name" value="SGNH_hydro_sf"/>
</dbReference>